<feature type="domain" description="Myb/SANT-like DNA-binding" evidence="2">
    <location>
        <begin position="110"/>
        <end position="196"/>
    </location>
</feature>
<proteinExistence type="predicted"/>
<dbReference type="Pfam" id="PF13837">
    <property type="entry name" value="Myb_DNA-bind_4"/>
    <property type="match status" value="1"/>
</dbReference>
<sequence length="320" mass="37075">MDMDLELNDFEKNLVYTIKVSREDRDRAIIDNQFANSLLFHARIMNRISGSNDKGPSEIVLNEAGGTSSTSNFPEGLDDDDESLNDIEAICENVSRESLPSCSNTKIMNIWSYQQTTQLISSMASYYPDFNDPRQRKHIFEHIANDLISAGFEVNDQMVMRKWKSLLRSYNKAKDNKNRTGRGPSKFLFYESIDEVVGNQPKNKCDHSLNSLDVTVENEGSQSVPEEINDIDDNGVEEEHGCEEINRTVNQNGEKNAVSPEKKKRRLSDKQIKKEYVEMKKKEYEKRQKRHDDKMKIETERNELERRKVMLLEKYLSGKE</sequence>
<evidence type="ECO:0000313" key="4">
    <source>
        <dbReference type="Proteomes" id="UP001153636"/>
    </source>
</evidence>
<dbReference type="EMBL" id="OV651823">
    <property type="protein sequence ID" value="CAH1101676.1"/>
    <property type="molecule type" value="Genomic_DNA"/>
</dbReference>
<accession>A0A9P0G8C0</accession>
<evidence type="ECO:0000313" key="3">
    <source>
        <dbReference type="EMBL" id="CAH1101676.1"/>
    </source>
</evidence>
<dbReference type="AlphaFoldDB" id="A0A9P0G8C0"/>
<evidence type="ECO:0000259" key="2">
    <source>
        <dbReference type="Pfam" id="PF13837"/>
    </source>
</evidence>
<evidence type="ECO:0000256" key="1">
    <source>
        <dbReference type="SAM" id="MobiDB-lite"/>
    </source>
</evidence>
<dbReference type="OrthoDB" id="6742202at2759"/>
<protein>
    <recommendedName>
        <fullName evidence="2">Myb/SANT-like DNA-binding domain-containing protein</fullName>
    </recommendedName>
</protein>
<dbReference type="InterPro" id="IPR044822">
    <property type="entry name" value="Myb_DNA-bind_4"/>
</dbReference>
<gene>
    <name evidence="3" type="ORF">PSYICH_LOCUS2539</name>
</gene>
<keyword evidence="4" id="KW-1185">Reference proteome</keyword>
<reference evidence="3" key="1">
    <citation type="submission" date="2022-01" db="EMBL/GenBank/DDBJ databases">
        <authorList>
            <person name="King R."/>
        </authorList>
    </citation>
    <scope>NUCLEOTIDE SEQUENCE</scope>
</reference>
<dbReference type="PANTHER" id="PTHR47595:SF1">
    <property type="entry name" value="MYB_SANT-LIKE DNA-BINDING DOMAIN-CONTAINING PROTEIN"/>
    <property type="match status" value="1"/>
</dbReference>
<name>A0A9P0G8C0_9CUCU</name>
<feature type="region of interest" description="Disordered" evidence="1">
    <location>
        <begin position="251"/>
        <end position="274"/>
    </location>
</feature>
<dbReference type="Proteomes" id="UP001153636">
    <property type="component" value="Chromosome 11"/>
</dbReference>
<dbReference type="Gene3D" id="1.10.10.60">
    <property type="entry name" value="Homeodomain-like"/>
    <property type="match status" value="1"/>
</dbReference>
<dbReference type="PANTHER" id="PTHR47595">
    <property type="entry name" value="HEAT SHOCK 70 KDA PROTEIN 14"/>
    <property type="match status" value="1"/>
</dbReference>
<organism evidence="3 4">
    <name type="scientific">Psylliodes chrysocephalus</name>
    <dbReference type="NCBI Taxonomy" id="3402493"/>
    <lineage>
        <taxon>Eukaryota</taxon>
        <taxon>Metazoa</taxon>
        <taxon>Ecdysozoa</taxon>
        <taxon>Arthropoda</taxon>
        <taxon>Hexapoda</taxon>
        <taxon>Insecta</taxon>
        <taxon>Pterygota</taxon>
        <taxon>Neoptera</taxon>
        <taxon>Endopterygota</taxon>
        <taxon>Coleoptera</taxon>
        <taxon>Polyphaga</taxon>
        <taxon>Cucujiformia</taxon>
        <taxon>Chrysomeloidea</taxon>
        <taxon>Chrysomelidae</taxon>
        <taxon>Galerucinae</taxon>
        <taxon>Alticini</taxon>
        <taxon>Psylliodes</taxon>
    </lineage>
</organism>